<comment type="similarity">
    <text evidence="1">Belongs to the PPR family. P subfamily.</text>
</comment>
<sequence length="863" mass="97233">MALRRMPFLQTKSMNPSRLILFFFYTDTSPHRRNPSFLRPNSLPQFSISYHSSENATPILSDHPQIVDRLTTIFTKQPFLRDSEELRNLGARLTTETVETVLRGLKSWKIGQEFFSWAAEQEGYKHNCYTYNAMASFLSQARQCTHLRILAMDVLNSRCSMTPGALGFFIRCLGSQGLFQEAISLFDQAKMMGLCVPNNYTYNCLLEALSKSSSVDLVEERLREMRDLGWEPDKFTLTPVLQVYCNARMFGKALAVFDQIYDKGWVDVRVFAILVLSFSKWGEVDKAFELIERMEDLNISFNEKTFCVLIHGFVRESRVDRALQLFDKMRKSGFCSDISIYDMLIGGLCKKKDLNKALDLYLEMKGCGIFPDVGIITKLISSFCGEGDMVTANRLLEESREGLDVKAVVLLYNAILDGLVNHGLVNKAYLLLQAMMGAECSGEAAVDNLFGVKETVLPNPTSFNIVMDGLCKKGELDLALRLFRDMVRMGCACNLLLYNNLIDELCKSDRLEEAFELLRDMKGSGFEPTQFTHNSIFGCLCRREDVAGALDLVREMRAHGHEPWTKHSSLLVKQLCTHGKAVKAYDFLTDMVQEGFLPDMIAYSAAIDGFFKIREVDRALELFQDICSRGYCPDMVAYNILINGLCKAERVSEAKDVLDKMLDKGLVPSVVTYNIMIDGWCKTGEVDQAFLCLSRMVLAAREPTVITYTTLIDGLCNAGRPDDALVLWNEMEGKGCSPNRITYMAFIHGLCKCNRADAALLYFREMEEKEMRPVTSVYVALISAFVSNLNPCLAFEILKEMVQKGNIPVLLDKNYPLLNNAICKLSEDSRTSSDVKNLVAEGCIPTIHSASDIRDGGWVDPVD</sequence>
<evidence type="ECO:0000259" key="4">
    <source>
        <dbReference type="Pfam" id="PF17177"/>
    </source>
</evidence>
<feature type="repeat" description="PPR" evidence="3">
    <location>
        <begin position="529"/>
        <end position="563"/>
    </location>
</feature>
<reference evidence="5 6" key="1">
    <citation type="submission" date="2020-04" db="EMBL/GenBank/DDBJ databases">
        <title>Plant Genome Project.</title>
        <authorList>
            <person name="Zhang R.-G."/>
        </authorList>
    </citation>
    <scope>NUCLEOTIDE SEQUENCE [LARGE SCALE GENOMIC DNA]</scope>
    <source>
        <strain evidence="5">YNK0</strain>
        <tissue evidence="5">Leaf</tissue>
    </source>
</reference>
<feature type="repeat" description="PPR" evidence="3">
    <location>
        <begin position="459"/>
        <end position="493"/>
    </location>
</feature>
<dbReference type="GO" id="GO:0003729">
    <property type="term" value="F:mRNA binding"/>
    <property type="evidence" value="ECO:0007669"/>
    <property type="project" value="TreeGrafter"/>
</dbReference>
<dbReference type="PROSITE" id="PS51375">
    <property type="entry name" value="PPR"/>
    <property type="match status" value="12"/>
</dbReference>
<dbReference type="SUPFAM" id="SSF81901">
    <property type="entry name" value="HCP-like"/>
    <property type="match status" value="1"/>
</dbReference>
<feature type="domain" description="PROP1-like PPR" evidence="4">
    <location>
        <begin position="180"/>
        <end position="331"/>
    </location>
</feature>
<dbReference type="InterPro" id="IPR002885">
    <property type="entry name" value="PPR_rpt"/>
</dbReference>
<feature type="repeat" description="PPR" evidence="3">
    <location>
        <begin position="739"/>
        <end position="773"/>
    </location>
</feature>
<feature type="repeat" description="PPR" evidence="3">
    <location>
        <begin position="337"/>
        <end position="371"/>
    </location>
</feature>
<dbReference type="Pfam" id="PF13041">
    <property type="entry name" value="PPR_2"/>
    <property type="match status" value="5"/>
</dbReference>
<dbReference type="OrthoDB" id="185373at2759"/>
<dbReference type="PANTHER" id="PTHR47938:SF24">
    <property type="entry name" value="PENTACOTRIPEPTIDE-REPEAT REGION OF PRORP DOMAIN-CONTAINING PROTEIN"/>
    <property type="match status" value="1"/>
</dbReference>
<evidence type="ECO:0000313" key="6">
    <source>
        <dbReference type="Proteomes" id="UP000655225"/>
    </source>
</evidence>
<protein>
    <recommendedName>
        <fullName evidence="4">PROP1-like PPR domain-containing protein</fullName>
    </recommendedName>
</protein>
<dbReference type="Pfam" id="PF17177">
    <property type="entry name" value="PPR_long"/>
    <property type="match status" value="1"/>
</dbReference>
<dbReference type="NCBIfam" id="TIGR00756">
    <property type="entry name" value="PPR"/>
    <property type="match status" value="14"/>
</dbReference>
<feature type="repeat" description="PPR" evidence="3">
    <location>
        <begin position="198"/>
        <end position="232"/>
    </location>
</feature>
<organism evidence="5 6">
    <name type="scientific">Tetracentron sinense</name>
    <name type="common">Spur-leaf</name>
    <dbReference type="NCBI Taxonomy" id="13715"/>
    <lineage>
        <taxon>Eukaryota</taxon>
        <taxon>Viridiplantae</taxon>
        <taxon>Streptophyta</taxon>
        <taxon>Embryophyta</taxon>
        <taxon>Tracheophyta</taxon>
        <taxon>Spermatophyta</taxon>
        <taxon>Magnoliopsida</taxon>
        <taxon>Trochodendrales</taxon>
        <taxon>Trochodendraceae</taxon>
        <taxon>Tetracentron</taxon>
    </lineage>
</organism>
<comment type="caution">
    <text evidence="5">The sequence shown here is derived from an EMBL/GenBank/DDBJ whole genome shotgun (WGS) entry which is preliminary data.</text>
</comment>
<dbReference type="AlphaFoldDB" id="A0A835D4A8"/>
<evidence type="ECO:0000256" key="3">
    <source>
        <dbReference type="PROSITE-ProRule" id="PRU00708"/>
    </source>
</evidence>
<dbReference type="Pfam" id="PF01535">
    <property type="entry name" value="PPR"/>
    <property type="match status" value="2"/>
</dbReference>
<name>A0A835D4A8_TETSI</name>
<keyword evidence="6" id="KW-1185">Reference proteome</keyword>
<dbReference type="Pfam" id="PF13812">
    <property type="entry name" value="PPR_3"/>
    <property type="match status" value="1"/>
</dbReference>
<feature type="repeat" description="PPR" evidence="3">
    <location>
        <begin position="634"/>
        <end position="668"/>
    </location>
</feature>
<evidence type="ECO:0000313" key="5">
    <source>
        <dbReference type="EMBL" id="KAF8389551.1"/>
    </source>
</evidence>
<dbReference type="OMA" id="LCVPNSY"/>
<gene>
    <name evidence="5" type="ORF">HHK36_024067</name>
</gene>
<feature type="repeat" description="PPR" evidence="3">
    <location>
        <begin position="267"/>
        <end position="301"/>
    </location>
</feature>
<dbReference type="Gene3D" id="1.25.40.10">
    <property type="entry name" value="Tetratricopeptide repeat domain"/>
    <property type="match status" value="5"/>
</dbReference>
<feature type="repeat" description="PPR" evidence="3">
    <location>
        <begin position="494"/>
        <end position="528"/>
    </location>
</feature>
<feature type="repeat" description="PPR" evidence="3">
    <location>
        <begin position="302"/>
        <end position="336"/>
    </location>
</feature>
<dbReference type="PANTHER" id="PTHR47938">
    <property type="entry name" value="RESPIRATORY COMPLEX I CHAPERONE (CIA84), PUTATIVE (AFU_ORTHOLOGUE AFUA_2G06020)-RELATED"/>
    <property type="match status" value="1"/>
</dbReference>
<feature type="repeat" description="PPR" evidence="3">
    <location>
        <begin position="599"/>
        <end position="633"/>
    </location>
</feature>
<feature type="repeat" description="PPR" evidence="3">
    <location>
        <begin position="669"/>
        <end position="703"/>
    </location>
</feature>
<dbReference type="Proteomes" id="UP000655225">
    <property type="component" value="Unassembled WGS sequence"/>
</dbReference>
<proteinExistence type="inferred from homology"/>
<keyword evidence="2" id="KW-0677">Repeat</keyword>
<dbReference type="EMBL" id="JABCRI010000018">
    <property type="protein sequence ID" value="KAF8389551.1"/>
    <property type="molecule type" value="Genomic_DNA"/>
</dbReference>
<feature type="repeat" description="PPR" evidence="3">
    <location>
        <begin position="704"/>
        <end position="738"/>
    </location>
</feature>
<evidence type="ECO:0000256" key="1">
    <source>
        <dbReference type="ARBA" id="ARBA00007626"/>
    </source>
</evidence>
<evidence type="ECO:0000256" key="2">
    <source>
        <dbReference type="ARBA" id="ARBA00022737"/>
    </source>
</evidence>
<dbReference type="InterPro" id="IPR011990">
    <property type="entry name" value="TPR-like_helical_dom_sf"/>
</dbReference>
<accession>A0A835D4A8</accession>
<dbReference type="InterPro" id="IPR033443">
    <property type="entry name" value="PROP1-like_PPR_dom"/>
</dbReference>